<evidence type="ECO:0000259" key="4">
    <source>
        <dbReference type="Pfam" id="PF08450"/>
    </source>
</evidence>
<dbReference type="SUPFAM" id="SSF63829">
    <property type="entry name" value="Calcium-dependent phosphotriesterase"/>
    <property type="match status" value="1"/>
</dbReference>
<dbReference type="RefSeq" id="WP_090650286.1">
    <property type="nucleotide sequence ID" value="NZ_CBCRYE010000007.1"/>
</dbReference>
<dbReference type="Gene3D" id="2.120.10.30">
    <property type="entry name" value="TolB, C-terminal domain"/>
    <property type="match status" value="1"/>
</dbReference>
<dbReference type="GO" id="GO:0005509">
    <property type="term" value="F:calcium ion binding"/>
    <property type="evidence" value="ECO:0007669"/>
    <property type="project" value="TreeGrafter"/>
</dbReference>
<evidence type="ECO:0000256" key="3">
    <source>
        <dbReference type="PIRSR" id="PIRSR605511-2"/>
    </source>
</evidence>
<dbReference type="InterPro" id="IPR011042">
    <property type="entry name" value="6-blade_b-propeller_TolB-like"/>
</dbReference>
<keyword evidence="3" id="KW-0862">Zinc</keyword>
<dbReference type="PANTHER" id="PTHR10907:SF47">
    <property type="entry name" value="REGUCALCIN"/>
    <property type="match status" value="1"/>
</dbReference>
<sequence length="314" mass="34353">MTDLFQPTCVWDLKATLGEGPVWSAKDHAVWFVDIKKQHVHRYDVTTGGHQTFNAPSPCGFIAPKQRGGFIVGCKTGLYDFDPVSGAFAFLSHVEPGLPGNRLNDGYVDAQGRLWFGSMDDDENHPTGKLYRYDARGLKMMDDDYVITNGPAVSPDGRTLYHNDTLKKIIFAFDLSADGHLSNKRVFAQLDQEAPADVSSPVCYAGDFARHSEHGDGYMDGPVVDSAGNVWNALFFGWGVNCYAPDGRLIRRVKFPVSNVTKIAFGGPDLKTVYATTAAKGLSNEDLQKQPLAGGLFTFQTDIAGLPQNEISHV</sequence>
<feature type="active site" description="Proton donor/acceptor" evidence="2">
    <location>
        <position position="220"/>
    </location>
</feature>
<feature type="binding site" evidence="3">
    <location>
        <position position="122"/>
    </location>
    <ligand>
        <name>substrate</name>
    </ligand>
</feature>
<dbReference type="Proteomes" id="UP000199150">
    <property type="component" value="Unassembled WGS sequence"/>
</dbReference>
<name>A0A1G4TAU2_9CAUL</name>
<dbReference type="STRING" id="260084.SAMN02927928_3399"/>
<comment type="cofactor">
    <cofactor evidence="3">
        <name>Zn(2+)</name>
        <dbReference type="ChEBI" id="CHEBI:29105"/>
    </cofactor>
    <text evidence="3">Binds 1 divalent metal cation per subunit.</text>
</comment>
<keyword evidence="3" id="KW-0479">Metal-binding</keyword>
<gene>
    <name evidence="5" type="ORF">SAMN02927928_3399</name>
</gene>
<reference evidence="6" key="1">
    <citation type="submission" date="2016-10" db="EMBL/GenBank/DDBJ databases">
        <authorList>
            <person name="Varghese N."/>
            <person name="Submissions S."/>
        </authorList>
    </citation>
    <scope>NUCLEOTIDE SEQUENCE [LARGE SCALE GENOMIC DNA]</scope>
    <source>
        <strain evidence="6">CGMCC 1.3431</strain>
    </source>
</reference>
<feature type="binding site" evidence="3">
    <location>
        <position position="102"/>
    </location>
    <ligand>
        <name>substrate</name>
    </ligand>
</feature>
<dbReference type="AlphaFoldDB" id="A0A1G4TAU2"/>
<dbReference type="InterPro" id="IPR005511">
    <property type="entry name" value="SMP-30"/>
</dbReference>
<dbReference type="OrthoDB" id="2633250at2"/>
<accession>A0A1G4TAU2</accession>
<evidence type="ECO:0000313" key="6">
    <source>
        <dbReference type="Proteomes" id="UP000199150"/>
    </source>
</evidence>
<feature type="binding site" evidence="3">
    <location>
        <position position="104"/>
    </location>
    <ligand>
        <name>substrate</name>
    </ligand>
</feature>
<dbReference type="GO" id="GO:0004341">
    <property type="term" value="F:gluconolactonase activity"/>
    <property type="evidence" value="ECO:0007669"/>
    <property type="project" value="TreeGrafter"/>
</dbReference>
<dbReference type="Pfam" id="PF08450">
    <property type="entry name" value="SGL"/>
    <property type="match status" value="1"/>
</dbReference>
<comment type="similarity">
    <text evidence="1">Belongs to the SMP-30/CGR1 family.</text>
</comment>
<dbReference type="GO" id="GO:0019853">
    <property type="term" value="P:L-ascorbic acid biosynthetic process"/>
    <property type="evidence" value="ECO:0007669"/>
    <property type="project" value="TreeGrafter"/>
</dbReference>
<feature type="binding site" evidence="3">
    <location>
        <position position="149"/>
    </location>
    <ligand>
        <name>a divalent metal cation</name>
        <dbReference type="ChEBI" id="CHEBI:60240"/>
    </ligand>
</feature>
<proteinExistence type="inferred from homology"/>
<dbReference type="PRINTS" id="PR01790">
    <property type="entry name" value="SMP30FAMILY"/>
</dbReference>
<dbReference type="PANTHER" id="PTHR10907">
    <property type="entry name" value="REGUCALCIN"/>
    <property type="match status" value="1"/>
</dbReference>
<feature type="binding site" evidence="3">
    <location>
        <position position="220"/>
    </location>
    <ligand>
        <name>a divalent metal cation</name>
        <dbReference type="ChEBI" id="CHEBI:60240"/>
    </ligand>
</feature>
<evidence type="ECO:0000313" key="5">
    <source>
        <dbReference type="EMBL" id="SCW78583.1"/>
    </source>
</evidence>
<keyword evidence="6" id="KW-1185">Reference proteome</keyword>
<feature type="binding site" evidence="3">
    <location>
        <position position="19"/>
    </location>
    <ligand>
        <name>a divalent metal cation</name>
        <dbReference type="ChEBI" id="CHEBI:60240"/>
    </ligand>
</feature>
<organism evidence="5 6">
    <name type="scientific">Asticcacaulis taihuensis</name>
    <dbReference type="NCBI Taxonomy" id="260084"/>
    <lineage>
        <taxon>Bacteria</taxon>
        <taxon>Pseudomonadati</taxon>
        <taxon>Pseudomonadota</taxon>
        <taxon>Alphaproteobacteria</taxon>
        <taxon>Caulobacterales</taxon>
        <taxon>Caulobacteraceae</taxon>
        <taxon>Asticcacaulis</taxon>
    </lineage>
</organism>
<dbReference type="EMBL" id="FMTS01000007">
    <property type="protein sequence ID" value="SCW78583.1"/>
    <property type="molecule type" value="Genomic_DNA"/>
</dbReference>
<evidence type="ECO:0000256" key="2">
    <source>
        <dbReference type="PIRSR" id="PIRSR605511-1"/>
    </source>
</evidence>
<feature type="domain" description="SMP-30/Gluconolactonase/LRE-like region" evidence="4">
    <location>
        <begin position="17"/>
        <end position="278"/>
    </location>
</feature>
<evidence type="ECO:0000256" key="1">
    <source>
        <dbReference type="ARBA" id="ARBA00008853"/>
    </source>
</evidence>
<dbReference type="InterPro" id="IPR013658">
    <property type="entry name" value="SGL"/>
</dbReference>
<protein>
    <submittedName>
        <fullName evidence="5">Sugar lactone lactonase YvrE</fullName>
    </submittedName>
</protein>